<keyword evidence="3" id="KW-1185">Reference proteome</keyword>
<evidence type="ECO:0000313" key="2">
    <source>
        <dbReference type="EMBL" id="KAJ5080105.1"/>
    </source>
</evidence>
<evidence type="ECO:0000256" key="1">
    <source>
        <dbReference type="SAM" id="Phobius"/>
    </source>
</evidence>
<dbReference type="EMBL" id="JAPDFW010000013">
    <property type="protein sequence ID" value="KAJ5080105.1"/>
    <property type="molecule type" value="Genomic_DNA"/>
</dbReference>
<evidence type="ECO:0008006" key="4">
    <source>
        <dbReference type="Google" id="ProtNLM"/>
    </source>
</evidence>
<keyword evidence="1" id="KW-0472">Membrane</keyword>
<feature type="transmembrane region" description="Helical" evidence="1">
    <location>
        <begin position="82"/>
        <end position="102"/>
    </location>
</feature>
<name>A0A9Q0LZF6_ANAIG</name>
<sequence>MFYSLINEKNVSFVIIFNQLVIKFLQKFNQSNNTIPLNSYFPFPSYRSLISLLFADPNIVSLKFIIQEIQNNLNLKQSKRKLLFILLLFYHWIIFAIQKITFSKKQKQENIILLEFLDQFLNLAQSLNNNNNKNIIIHISDLFLKDKFKLNLKFIQNLENPNLSFGLIYFLLISYNQFKHKNQIEKIFPKLKENLIRNQWNLHLFYFSFYSVN</sequence>
<organism evidence="2 3">
    <name type="scientific">Anaeramoeba ignava</name>
    <name type="common">Anaerobic marine amoeba</name>
    <dbReference type="NCBI Taxonomy" id="1746090"/>
    <lineage>
        <taxon>Eukaryota</taxon>
        <taxon>Metamonada</taxon>
        <taxon>Anaeramoebidae</taxon>
        <taxon>Anaeramoeba</taxon>
    </lineage>
</organism>
<keyword evidence="1" id="KW-0812">Transmembrane</keyword>
<proteinExistence type="predicted"/>
<protein>
    <recommendedName>
        <fullName evidence="4">Transmembrane protein</fullName>
    </recommendedName>
</protein>
<keyword evidence="1" id="KW-1133">Transmembrane helix</keyword>
<comment type="caution">
    <text evidence="2">The sequence shown here is derived from an EMBL/GenBank/DDBJ whole genome shotgun (WGS) entry which is preliminary data.</text>
</comment>
<evidence type="ECO:0000313" key="3">
    <source>
        <dbReference type="Proteomes" id="UP001149090"/>
    </source>
</evidence>
<gene>
    <name evidence="2" type="ORF">M0811_14122</name>
</gene>
<reference evidence="2" key="1">
    <citation type="submission" date="2022-10" db="EMBL/GenBank/DDBJ databases">
        <title>Novel sulphate-reducing endosymbionts in the free-living metamonad Anaeramoeba.</title>
        <authorList>
            <person name="Jerlstrom-Hultqvist J."/>
            <person name="Cepicka I."/>
            <person name="Gallot-Lavallee L."/>
            <person name="Salas-Leiva D."/>
            <person name="Curtis B.A."/>
            <person name="Zahonova K."/>
            <person name="Pipaliya S."/>
            <person name="Dacks J."/>
            <person name="Roger A.J."/>
        </authorList>
    </citation>
    <scope>NUCLEOTIDE SEQUENCE</scope>
    <source>
        <strain evidence="2">BMAN</strain>
    </source>
</reference>
<dbReference type="Proteomes" id="UP001149090">
    <property type="component" value="Unassembled WGS sequence"/>
</dbReference>
<dbReference type="AlphaFoldDB" id="A0A9Q0LZF6"/>
<accession>A0A9Q0LZF6</accession>